<dbReference type="AlphaFoldDB" id="A0A2B7YG37"/>
<evidence type="ECO:0000259" key="2">
    <source>
        <dbReference type="PROSITE" id="PS50280"/>
    </source>
</evidence>
<dbReference type="InterPro" id="IPR011990">
    <property type="entry name" value="TPR-like_helical_dom_sf"/>
</dbReference>
<proteinExistence type="predicted"/>
<dbReference type="Proteomes" id="UP000224634">
    <property type="component" value="Unassembled WGS sequence"/>
</dbReference>
<dbReference type="InterPro" id="IPR001214">
    <property type="entry name" value="SET_dom"/>
</dbReference>
<dbReference type="InterPro" id="IPR046341">
    <property type="entry name" value="SET_dom_sf"/>
</dbReference>
<dbReference type="Pfam" id="PF00856">
    <property type="entry name" value="SET"/>
    <property type="match status" value="1"/>
</dbReference>
<protein>
    <recommendedName>
        <fullName evidence="2">SET domain-containing protein</fullName>
    </recommendedName>
</protein>
<dbReference type="PANTHER" id="PTHR47332:SF4">
    <property type="entry name" value="SET DOMAIN-CONTAINING PROTEIN 5"/>
    <property type="match status" value="1"/>
</dbReference>
<dbReference type="CDD" id="cd20071">
    <property type="entry name" value="SET_SMYD"/>
    <property type="match status" value="1"/>
</dbReference>
<dbReference type="Gene3D" id="1.25.40.10">
    <property type="entry name" value="Tetratricopeptide repeat domain"/>
    <property type="match status" value="1"/>
</dbReference>
<feature type="region of interest" description="Disordered" evidence="1">
    <location>
        <begin position="1"/>
        <end position="44"/>
    </location>
</feature>
<sequence>MGFDEGLVFEKRQRKTEEKSKSCGKDQNHVEKANDTNAIVKPGNNNDDEQLYVVKRLRGRGMGCVATSKIPRGTRILAEAPLLIIPKVTTDIKAVEAVIMQGLKGLTRDQQRSFFELANIHKRSCSPLIGITRTNAMPFGSAGEEGGIFPRAARINHSCNPNSQNRWNHNLGKLTIHAFKDIEVGEEITIAYVDGAMNFGDRQLALEEAFGFHCSCELCSLPEEESEKRDSRVQEMLQLDSLLGDGRRTMSKPLACLRDAYTIFQMLNVEGISGSRIARVYNDALQIVIAHGDQARAKVFAEKAHAARVILEGEDSAETMRLKALMEKPSSHGLFGSSKTWAQPVTAIPQGLSEAEFDGWLWKRD</sequence>
<dbReference type="OrthoDB" id="265717at2759"/>
<evidence type="ECO:0000313" key="4">
    <source>
        <dbReference type="Proteomes" id="UP000224634"/>
    </source>
</evidence>
<dbReference type="EMBL" id="PDNA01000029">
    <property type="protein sequence ID" value="PGH23044.1"/>
    <property type="molecule type" value="Genomic_DNA"/>
</dbReference>
<dbReference type="PROSITE" id="PS50280">
    <property type="entry name" value="SET"/>
    <property type="match status" value="1"/>
</dbReference>
<dbReference type="STRING" id="1447883.A0A2B7YG37"/>
<organism evidence="3 4">
    <name type="scientific">Polytolypa hystricis (strain UAMH7299)</name>
    <dbReference type="NCBI Taxonomy" id="1447883"/>
    <lineage>
        <taxon>Eukaryota</taxon>
        <taxon>Fungi</taxon>
        <taxon>Dikarya</taxon>
        <taxon>Ascomycota</taxon>
        <taxon>Pezizomycotina</taxon>
        <taxon>Eurotiomycetes</taxon>
        <taxon>Eurotiomycetidae</taxon>
        <taxon>Onygenales</taxon>
        <taxon>Onygenales incertae sedis</taxon>
        <taxon>Polytolypa</taxon>
    </lineage>
</organism>
<dbReference type="SUPFAM" id="SSF82199">
    <property type="entry name" value="SET domain"/>
    <property type="match status" value="1"/>
</dbReference>
<reference evidence="3 4" key="1">
    <citation type="submission" date="2017-10" db="EMBL/GenBank/DDBJ databases">
        <title>Comparative genomics in systemic dimorphic fungi from Ajellomycetaceae.</title>
        <authorList>
            <person name="Munoz J.F."/>
            <person name="Mcewen J.G."/>
            <person name="Clay O.K."/>
            <person name="Cuomo C.A."/>
        </authorList>
    </citation>
    <scope>NUCLEOTIDE SEQUENCE [LARGE SCALE GENOMIC DNA]</scope>
    <source>
        <strain evidence="3 4">UAMH7299</strain>
    </source>
</reference>
<keyword evidence="4" id="KW-1185">Reference proteome</keyword>
<dbReference type="Gene3D" id="2.170.270.10">
    <property type="entry name" value="SET domain"/>
    <property type="match status" value="1"/>
</dbReference>
<dbReference type="SMART" id="SM00317">
    <property type="entry name" value="SET"/>
    <property type="match status" value="1"/>
</dbReference>
<accession>A0A2B7YG37</accession>
<evidence type="ECO:0000313" key="3">
    <source>
        <dbReference type="EMBL" id="PGH23044.1"/>
    </source>
</evidence>
<evidence type="ECO:0000256" key="1">
    <source>
        <dbReference type="SAM" id="MobiDB-lite"/>
    </source>
</evidence>
<feature type="compositionally biased region" description="Basic and acidic residues" evidence="1">
    <location>
        <begin position="8"/>
        <end position="34"/>
    </location>
</feature>
<dbReference type="InterPro" id="IPR053185">
    <property type="entry name" value="SET_domain_protein"/>
</dbReference>
<comment type="caution">
    <text evidence="3">The sequence shown here is derived from an EMBL/GenBank/DDBJ whole genome shotgun (WGS) entry which is preliminary data.</text>
</comment>
<gene>
    <name evidence="3" type="ORF">AJ80_02817</name>
</gene>
<dbReference type="PANTHER" id="PTHR47332">
    <property type="entry name" value="SET DOMAIN-CONTAINING PROTEIN 5"/>
    <property type="match status" value="1"/>
</dbReference>
<name>A0A2B7YG37_POLH7</name>
<feature type="domain" description="SET" evidence="2">
    <location>
        <begin position="49"/>
        <end position="193"/>
    </location>
</feature>